<dbReference type="Pfam" id="PF00533">
    <property type="entry name" value="BRCT"/>
    <property type="match status" value="1"/>
</dbReference>
<evidence type="ECO:0000313" key="4">
    <source>
        <dbReference type="Proteomes" id="UP000289152"/>
    </source>
</evidence>
<feature type="compositionally biased region" description="Basic and acidic residues" evidence="1">
    <location>
        <begin position="64"/>
        <end position="105"/>
    </location>
</feature>
<feature type="region of interest" description="Disordered" evidence="1">
    <location>
        <begin position="576"/>
        <end position="597"/>
    </location>
</feature>
<dbReference type="SUPFAM" id="SSF52113">
    <property type="entry name" value="BRCT domain"/>
    <property type="match status" value="1"/>
</dbReference>
<dbReference type="EMBL" id="SDIL01000168">
    <property type="protein sequence ID" value="RXK34970.1"/>
    <property type="molecule type" value="Genomic_DNA"/>
</dbReference>
<evidence type="ECO:0000259" key="2">
    <source>
        <dbReference type="PROSITE" id="PS50172"/>
    </source>
</evidence>
<feature type="compositionally biased region" description="Polar residues" evidence="1">
    <location>
        <begin position="583"/>
        <end position="596"/>
    </location>
</feature>
<feature type="compositionally biased region" description="Low complexity" evidence="1">
    <location>
        <begin position="367"/>
        <end position="380"/>
    </location>
</feature>
<reference evidence="3 4" key="1">
    <citation type="submission" date="2016-06" db="EMBL/GenBank/DDBJ databases">
        <title>Evolution of pathogenesis and genome organization in the Tremellales.</title>
        <authorList>
            <person name="Cuomo C."/>
            <person name="Litvintseva A."/>
            <person name="Heitman J."/>
            <person name="Chen Y."/>
            <person name="Sun S."/>
            <person name="Springer D."/>
            <person name="Dromer F."/>
            <person name="Young S."/>
            <person name="Zeng Q."/>
            <person name="Chapman S."/>
            <person name="Gujja S."/>
            <person name="Saif S."/>
            <person name="Birren B."/>
        </authorList>
    </citation>
    <scope>NUCLEOTIDE SEQUENCE [LARGE SCALE GENOMIC DNA]</scope>
    <source>
        <strain evidence="3 4">ATCC 28783</strain>
    </source>
</reference>
<feature type="compositionally biased region" description="Low complexity" evidence="1">
    <location>
        <begin position="33"/>
        <end position="45"/>
    </location>
</feature>
<evidence type="ECO:0000256" key="1">
    <source>
        <dbReference type="SAM" id="MobiDB-lite"/>
    </source>
</evidence>
<comment type="caution">
    <text evidence="3">The sequence shown here is derived from an EMBL/GenBank/DDBJ whole genome shotgun (WGS) entry which is preliminary data.</text>
</comment>
<dbReference type="Proteomes" id="UP000289152">
    <property type="component" value="Unassembled WGS sequence"/>
</dbReference>
<feature type="compositionally biased region" description="Low complexity" evidence="1">
    <location>
        <begin position="1"/>
        <end position="15"/>
    </location>
</feature>
<dbReference type="InterPro" id="IPR001357">
    <property type="entry name" value="BRCT_dom"/>
</dbReference>
<feature type="domain" description="BRCT" evidence="2">
    <location>
        <begin position="617"/>
        <end position="705"/>
    </location>
</feature>
<evidence type="ECO:0000313" key="3">
    <source>
        <dbReference type="EMBL" id="RXK34970.1"/>
    </source>
</evidence>
<feature type="region of interest" description="Disordered" evidence="1">
    <location>
        <begin position="1"/>
        <end position="107"/>
    </location>
</feature>
<name>A0A4V1M2Y3_TREME</name>
<dbReference type="PROSITE" id="PS50172">
    <property type="entry name" value="BRCT"/>
    <property type="match status" value="1"/>
</dbReference>
<accession>A0A4V1M2Y3</accession>
<sequence>MSATSSTHLHSLPSSRRASASFVPLQTRTRAMSRLSTIPSRSSPLSRPPLRPSEPNSDNRKRRISLDVDQERPTKTSKGSEGEKILPDTPRRHPFDEVGKEENEVKPTPARILLKHGYRVTRVESDSSDDDSTEGVIIRPPTPPRLNEHVPTSLTSRITMSQDQLGRITSQKRAMSPDENVQPPRTIRRLDVSMSTPRESTFIPPSKNEINVTRPVIQPVSGNTPNGPTTPKRVLAGISRLGLTPSPVTLAIQTGNDSKEKTETTVATTNKMEQDIETSTRPKILKDLSKRKDRSFIPTISRIGAKTSIPHPSSIAERPSTTSVMDEDKGKSDLIRTTTSGAVTFKSQATGPTSMLPPKSTFTFKKPSTQPTQIQIPTSTVGQPLPKKSLPTSGLPVRRPSSRPALIDPEKENTLAPLPDPPIRRKPSYPSSLGSGPMARPTPRVVSNPVPHHRSVTYPVPSNKDVEVSAIPSITMKSPHRSVSAPVPREKLGLNMSQRRESDYADASKSLNGLNDALSRLRMQLNESTSESRRSRHSLQVPELPPVAHIAERSERTATQGHASVRVTAVHRPRHSVAGPIHNTGTEVGDTSTSSEEGAADKSLAGLLCSTIGGGCLKGVKAFVDVHTDDGADSSAVFVDMLKGLGAKVLARLTDSCTHIIYKSGKGSTLSWYRRQEDKPFIVSVRWVMKCKEAGERLGEEGFGIKLEDEDVFAKNRKSMEPKQLLAMSTTFHPIPIIHEPPKLLQIRQRTLLYAPKISSPLKSVHRRDSMDLSE</sequence>
<dbReference type="AlphaFoldDB" id="A0A4V1M2Y3"/>
<dbReference type="CDD" id="cd17716">
    <property type="entry name" value="BRCT_microcephalin_rpt1"/>
    <property type="match status" value="1"/>
</dbReference>
<feature type="region of interest" description="Disordered" evidence="1">
    <location>
        <begin position="347"/>
        <end position="460"/>
    </location>
</feature>
<gene>
    <name evidence="3" type="ORF">M231_07784</name>
</gene>
<protein>
    <recommendedName>
        <fullName evidence="2">BRCT domain-containing protein</fullName>
    </recommendedName>
</protein>
<keyword evidence="4" id="KW-1185">Reference proteome</keyword>
<dbReference type="Gene3D" id="3.40.50.10190">
    <property type="entry name" value="BRCT domain"/>
    <property type="match status" value="1"/>
</dbReference>
<organism evidence="3 4">
    <name type="scientific">Tremella mesenterica</name>
    <name type="common">Jelly fungus</name>
    <dbReference type="NCBI Taxonomy" id="5217"/>
    <lineage>
        <taxon>Eukaryota</taxon>
        <taxon>Fungi</taxon>
        <taxon>Dikarya</taxon>
        <taxon>Basidiomycota</taxon>
        <taxon>Agaricomycotina</taxon>
        <taxon>Tremellomycetes</taxon>
        <taxon>Tremellales</taxon>
        <taxon>Tremellaceae</taxon>
        <taxon>Tremella</taxon>
    </lineage>
</organism>
<dbReference type="STRING" id="5217.A0A4V1M2Y3"/>
<proteinExistence type="predicted"/>
<dbReference type="InParanoid" id="A0A4V1M2Y3"/>
<feature type="region of interest" description="Disordered" evidence="1">
    <location>
        <begin position="122"/>
        <end position="149"/>
    </location>
</feature>
<dbReference type="InterPro" id="IPR036420">
    <property type="entry name" value="BRCT_dom_sf"/>
</dbReference>
<feature type="region of interest" description="Disordered" evidence="1">
    <location>
        <begin position="305"/>
        <end position="330"/>
    </location>
</feature>
<dbReference type="OrthoDB" id="2384350at2759"/>